<sequence length="66" mass="7443">MYVYEFVVAGGKEAFSRNGASLTHRRRRHHTITNSKSSAICQDWMDNPPPQKLGDLMLFMRCGGGD</sequence>
<reference evidence="1" key="2">
    <citation type="submission" date="2022-06" db="UniProtKB">
        <authorList>
            <consortium name="EnsemblMetazoa"/>
        </authorList>
    </citation>
    <scope>IDENTIFICATION</scope>
    <source>
        <strain evidence="1">DF5081</strain>
    </source>
</reference>
<proteinExistence type="predicted"/>
<evidence type="ECO:0000313" key="1">
    <source>
        <dbReference type="EnsemblMetazoa" id="CJA41047.1"/>
    </source>
</evidence>
<keyword evidence="2" id="KW-1185">Reference proteome</keyword>
<dbReference type="EnsemblMetazoa" id="CJA41047.1">
    <property type="protein sequence ID" value="CJA41047.1"/>
    <property type="gene ID" value="WBGene00216895"/>
</dbReference>
<accession>A0A8R1IU76</accession>
<organism evidence="1 2">
    <name type="scientific">Caenorhabditis japonica</name>
    <dbReference type="NCBI Taxonomy" id="281687"/>
    <lineage>
        <taxon>Eukaryota</taxon>
        <taxon>Metazoa</taxon>
        <taxon>Ecdysozoa</taxon>
        <taxon>Nematoda</taxon>
        <taxon>Chromadorea</taxon>
        <taxon>Rhabditida</taxon>
        <taxon>Rhabditina</taxon>
        <taxon>Rhabditomorpha</taxon>
        <taxon>Rhabditoidea</taxon>
        <taxon>Rhabditidae</taxon>
        <taxon>Peloderinae</taxon>
        <taxon>Caenorhabditis</taxon>
    </lineage>
</organism>
<dbReference type="AlphaFoldDB" id="A0A8R1IU76"/>
<protein>
    <submittedName>
        <fullName evidence="1">Uncharacterized protein</fullName>
    </submittedName>
</protein>
<evidence type="ECO:0000313" key="2">
    <source>
        <dbReference type="Proteomes" id="UP000005237"/>
    </source>
</evidence>
<dbReference type="Proteomes" id="UP000005237">
    <property type="component" value="Unassembled WGS sequence"/>
</dbReference>
<reference evidence="2" key="1">
    <citation type="submission" date="2010-08" db="EMBL/GenBank/DDBJ databases">
        <authorList>
            <consortium name="Caenorhabditis japonica Sequencing Consortium"/>
            <person name="Wilson R.K."/>
        </authorList>
    </citation>
    <scope>NUCLEOTIDE SEQUENCE [LARGE SCALE GENOMIC DNA]</scope>
    <source>
        <strain evidence="2">DF5081</strain>
    </source>
</reference>
<name>A0A8R1IU76_CAEJA</name>